<evidence type="ECO:0000313" key="1">
    <source>
        <dbReference type="EMBL" id="KAJ5453412.1"/>
    </source>
</evidence>
<protein>
    <submittedName>
        <fullName evidence="1">Uncharacterized protein</fullName>
    </submittedName>
</protein>
<proteinExistence type="predicted"/>
<reference evidence="1" key="2">
    <citation type="journal article" date="2023" name="IMA Fungus">
        <title>Comparative genomic study of the Penicillium genus elucidates a diverse pangenome and 15 lateral gene transfer events.</title>
        <authorList>
            <person name="Petersen C."/>
            <person name="Sorensen T."/>
            <person name="Nielsen M.R."/>
            <person name="Sondergaard T.E."/>
            <person name="Sorensen J.L."/>
            <person name="Fitzpatrick D.A."/>
            <person name="Frisvad J.C."/>
            <person name="Nielsen K.L."/>
        </authorList>
    </citation>
    <scope>NUCLEOTIDE SEQUENCE</scope>
    <source>
        <strain evidence="1">IBT 16125</strain>
    </source>
</reference>
<dbReference type="RefSeq" id="XP_056766368.1">
    <property type="nucleotide sequence ID" value="XM_056907750.1"/>
</dbReference>
<name>A0AAD6C8P5_9EURO</name>
<dbReference type="Proteomes" id="UP001213681">
    <property type="component" value="Unassembled WGS sequence"/>
</dbReference>
<dbReference type="EMBL" id="JAPVEA010000005">
    <property type="protein sequence ID" value="KAJ5453412.1"/>
    <property type="molecule type" value="Genomic_DNA"/>
</dbReference>
<gene>
    <name evidence="1" type="ORF">N7458_004368</name>
</gene>
<keyword evidence="2" id="KW-1185">Reference proteome</keyword>
<accession>A0AAD6C8P5</accession>
<evidence type="ECO:0000313" key="2">
    <source>
        <dbReference type="Proteomes" id="UP001213681"/>
    </source>
</evidence>
<comment type="caution">
    <text evidence="1">The sequence shown here is derived from an EMBL/GenBank/DDBJ whole genome shotgun (WGS) entry which is preliminary data.</text>
</comment>
<reference evidence="1" key="1">
    <citation type="submission" date="2022-12" db="EMBL/GenBank/DDBJ databases">
        <authorList>
            <person name="Petersen C."/>
        </authorList>
    </citation>
    <scope>NUCLEOTIDE SEQUENCE</scope>
    <source>
        <strain evidence="1">IBT 16125</strain>
    </source>
</reference>
<dbReference type="AlphaFoldDB" id="A0AAD6C8P5"/>
<dbReference type="GeneID" id="81597993"/>
<sequence>MYFLQVKLTDLFTSELRPQQSTPFHSIGGELHNYWLTSSSPASPRFPKQSSTILPELKVLKLNSQQGLNILEVDRKDKITPEVAHYEGSDISLLKIAHELDTALRQLWQELFFVGSQRLFQIVNSDGVNI</sequence>
<organism evidence="1 2">
    <name type="scientific">Penicillium daleae</name>
    <dbReference type="NCBI Taxonomy" id="63821"/>
    <lineage>
        <taxon>Eukaryota</taxon>
        <taxon>Fungi</taxon>
        <taxon>Dikarya</taxon>
        <taxon>Ascomycota</taxon>
        <taxon>Pezizomycotina</taxon>
        <taxon>Eurotiomycetes</taxon>
        <taxon>Eurotiomycetidae</taxon>
        <taxon>Eurotiales</taxon>
        <taxon>Aspergillaceae</taxon>
        <taxon>Penicillium</taxon>
    </lineage>
</organism>